<dbReference type="InterPro" id="IPR025875">
    <property type="entry name" value="Leu-rich_rpt_4"/>
</dbReference>
<dbReference type="Gene3D" id="1.10.8.390">
    <property type="entry name" value="Internalin N-terminal Cap domain-like"/>
    <property type="match status" value="1"/>
</dbReference>
<dbReference type="PANTHER" id="PTHR46652:SF3">
    <property type="entry name" value="LEUCINE-RICH REPEAT-CONTAINING PROTEIN 9"/>
    <property type="match status" value="1"/>
</dbReference>
<evidence type="ECO:0000259" key="9">
    <source>
        <dbReference type="Pfam" id="PF12354"/>
    </source>
</evidence>
<keyword evidence="4" id="KW-0433">Leucine-rich repeat</keyword>
<dbReference type="InterPro" id="IPR042229">
    <property type="entry name" value="Listeria/Bacterioides_rpt_sf"/>
</dbReference>
<keyword evidence="6" id="KW-0677">Repeat</keyword>
<dbReference type="Gene3D" id="2.60.40.4270">
    <property type="entry name" value="Listeria-Bacteroides repeat domain"/>
    <property type="match status" value="2"/>
</dbReference>
<evidence type="ECO:0000256" key="1">
    <source>
        <dbReference type="ARBA" id="ARBA00004196"/>
    </source>
</evidence>
<dbReference type="InterPro" id="IPR050836">
    <property type="entry name" value="SDS22/Internalin_LRR"/>
</dbReference>
<accession>A0ABS1G8P4</accession>
<proteinExistence type="predicted"/>
<evidence type="ECO:0000256" key="4">
    <source>
        <dbReference type="ARBA" id="ARBA00022614"/>
    </source>
</evidence>
<dbReference type="Proteomes" id="UP000633035">
    <property type="component" value="Unassembled WGS sequence"/>
</dbReference>
<dbReference type="EMBL" id="JAENOF010000027">
    <property type="protein sequence ID" value="MBK1963256.1"/>
    <property type="molecule type" value="Genomic_DNA"/>
</dbReference>
<dbReference type="SUPFAM" id="SSF52058">
    <property type="entry name" value="L domain-like"/>
    <property type="match status" value="1"/>
</dbReference>
<reference evidence="10 11" key="1">
    <citation type="submission" date="2021-01" db="EMBL/GenBank/DDBJ databases">
        <title>Listeria ivanovii strains from Norway.</title>
        <authorList>
            <person name="Fagerlund A."/>
        </authorList>
    </citation>
    <scope>NUCLEOTIDE SEQUENCE [LARGE SCALE GENOMIC DNA]</scope>
    <source>
        <strain evidence="10 11">MF6989</strain>
    </source>
</reference>
<comment type="subcellular location">
    <subcellularLocation>
        <location evidence="1">Cell envelope</location>
    </subcellularLocation>
    <subcellularLocation>
        <location evidence="2">Secreted</location>
    </subcellularLocation>
</comment>
<feature type="compositionally biased region" description="Polar residues" evidence="7">
    <location>
        <begin position="399"/>
        <end position="413"/>
    </location>
</feature>
<feature type="region of interest" description="Disordered" evidence="7">
    <location>
        <begin position="398"/>
        <end position="445"/>
    </location>
</feature>
<evidence type="ECO:0000256" key="7">
    <source>
        <dbReference type="SAM" id="MobiDB-lite"/>
    </source>
</evidence>
<dbReference type="Pfam" id="PF08191">
    <property type="entry name" value="LRR_adjacent"/>
    <property type="match status" value="1"/>
</dbReference>
<feature type="compositionally biased region" description="Basic and acidic residues" evidence="7">
    <location>
        <begin position="414"/>
        <end position="427"/>
    </location>
</feature>
<dbReference type="InterPro" id="IPR014755">
    <property type="entry name" value="Cu-Rt/internalin_Ig-like"/>
</dbReference>
<dbReference type="Pfam" id="PF12354">
    <property type="entry name" value="Internalin_N"/>
    <property type="match status" value="1"/>
</dbReference>
<evidence type="ECO:0000313" key="11">
    <source>
        <dbReference type="Proteomes" id="UP000633035"/>
    </source>
</evidence>
<dbReference type="PROSITE" id="PS51450">
    <property type="entry name" value="LRR"/>
    <property type="match status" value="3"/>
</dbReference>
<keyword evidence="11" id="KW-1185">Reference proteome</keyword>
<dbReference type="InterPro" id="IPR024634">
    <property type="entry name" value="Internalin_N"/>
</dbReference>
<evidence type="ECO:0000256" key="3">
    <source>
        <dbReference type="ARBA" id="ARBA00022525"/>
    </source>
</evidence>
<dbReference type="RefSeq" id="WP_038409181.1">
    <property type="nucleotide sequence ID" value="NZ_CP009575.1"/>
</dbReference>
<dbReference type="InterPro" id="IPR012569">
    <property type="entry name" value="Inl_IR"/>
</dbReference>
<feature type="compositionally biased region" description="Polar residues" evidence="7">
    <location>
        <begin position="428"/>
        <end position="442"/>
    </location>
</feature>
<evidence type="ECO:0000256" key="2">
    <source>
        <dbReference type="ARBA" id="ARBA00004613"/>
    </source>
</evidence>
<sequence>MKKSKWLKMTFILALVFIAIAEIKTSDVMTSKAASLTIPAPINRIFPDPNLAEVVKDALGRGSVTDTVTQSELDRIIQLRASHKNIKLIDGIQYLPNLKIVYLYNNEISDISKIAELNDIKYLSLKNNQVRDVSALSKLNHLNELILDNNQIIDISPLAGLKNLIVLDIFDQNYTNPAINYQENIAIPITVRNETGTLLQYLKVSDNGKVASPNVMWNLSTYVPEVSYSFRKSLTVGGARTVFTGNVVQPLKPVSAVAYYDIDGMETAEKIQAGMLLTEPKTPAKEGYTFKGWYSAEAFGKKWNFATDYTPSYDFTLYAQFKVNSYTATLTVGGKTTTQKVEYQKYLQEPGTPSKKGYSFEGWYDAKTGGKKWDFVMNKMPAKDITLYAQFKKKKESESNNQVNGAITSSTNTDESHITPPAKRDGNSKSIMSKISRNNPPNKQFLDLQETTNKRIYDSQGTTLPKSGDSKNAPLLGLILSGTAFVLFKKHKLKS</sequence>
<keyword evidence="3" id="KW-0964">Secreted</keyword>
<evidence type="ECO:0000259" key="8">
    <source>
        <dbReference type="Pfam" id="PF08191"/>
    </source>
</evidence>
<comment type="caution">
    <text evidence="10">The sequence shown here is derived from an EMBL/GenBank/DDBJ whole genome shotgun (WGS) entry which is preliminary data.</text>
</comment>
<evidence type="ECO:0000256" key="6">
    <source>
        <dbReference type="ARBA" id="ARBA00022737"/>
    </source>
</evidence>
<feature type="domain" description="Internalin N-terminal" evidence="9">
    <location>
        <begin position="32"/>
        <end position="74"/>
    </location>
</feature>
<keyword evidence="5" id="KW-0732">Signal</keyword>
<dbReference type="Pfam" id="PF12799">
    <property type="entry name" value="LRR_4"/>
    <property type="match status" value="1"/>
</dbReference>
<dbReference type="PANTHER" id="PTHR46652">
    <property type="entry name" value="LEUCINE-RICH REPEAT AND IQ DOMAIN-CONTAINING PROTEIN 1-RELATED"/>
    <property type="match status" value="1"/>
</dbReference>
<dbReference type="InterPro" id="IPR013378">
    <property type="entry name" value="InlB-like_B-rpt"/>
</dbReference>
<name>A0ABS1G8P4_LISIV</name>
<feature type="domain" description="Internalin Ig-like inter-repeat region" evidence="8">
    <location>
        <begin position="196"/>
        <end position="252"/>
    </location>
</feature>
<evidence type="ECO:0000313" key="10">
    <source>
        <dbReference type="EMBL" id="MBK1963256.1"/>
    </source>
</evidence>
<evidence type="ECO:0000256" key="5">
    <source>
        <dbReference type="ARBA" id="ARBA00022729"/>
    </source>
</evidence>
<organism evidence="10 11">
    <name type="scientific">Listeria ivanovii subsp. londoniensis</name>
    <dbReference type="NCBI Taxonomy" id="202752"/>
    <lineage>
        <taxon>Bacteria</taxon>
        <taxon>Bacillati</taxon>
        <taxon>Bacillota</taxon>
        <taxon>Bacilli</taxon>
        <taxon>Bacillales</taxon>
        <taxon>Listeriaceae</taxon>
        <taxon>Listeria</taxon>
    </lineage>
</organism>
<dbReference type="InterPro" id="IPR001611">
    <property type="entry name" value="Leu-rich_rpt"/>
</dbReference>
<dbReference type="Gene3D" id="2.60.40.1220">
    <property type="match status" value="1"/>
</dbReference>
<dbReference type="Pfam" id="PF09479">
    <property type="entry name" value="Flg_new"/>
    <property type="match status" value="2"/>
</dbReference>
<dbReference type="NCBIfam" id="TIGR02543">
    <property type="entry name" value="List_Bact_rpt"/>
    <property type="match status" value="2"/>
</dbReference>
<gene>
    <name evidence="10" type="ORF">JI642_14345</name>
</gene>
<protein>
    <submittedName>
        <fullName evidence="10">InlB B-repeat-containing protein</fullName>
    </submittedName>
</protein>